<sequence>MSEDRFKLDAIDKQRASIERAKQQAQEQKHDPSTGRLMALTNLPWLIALLGFLWWKYH</sequence>
<protein>
    <submittedName>
        <fullName evidence="2">Uncharacterized protein</fullName>
    </submittedName>
</protein>
<name>A0A1W1XTC2_9NEIS</name>
<dbReference type="EMBL" id="FWXD01000015">
    <property type="protein sequence ID" value="SMC27095.1"/>
    <property type="molecule type" value="Genomic_DNA"/>
</dbReference>
<accession>A0A1W1XTC2</accession>
<dbReference type="AlphaFoldDB" id="A0A1W1XTC2"/>
<organism evidence="2 3">
    <name type="scientific">Andreprevotia lacus DSM 23236</name>
    <dbReference type="NCBI Taxonomy" id="1121001"/>
    <lineage>
        <taxon>Bacteria</taxon>
        <taxon>Pseudomonadati</taxon>
        <taxon>Pseudomonadota</taxon>
        <taxon>Betaproteobacteria</taxon>
        <taxon>Neisseriales</taxon>
        <taxon>Chitinibacteraceae</taxon>
        <taxon>Andreprevotia</taxon>
    </lineage>
</organism>
<evidence type="ECO:0000313" key="3">
    <source>
        <dbReference type="Proteomes" id="UP000192761"/>
    </source>
</evidence>
<keyword evidence="3" id="KW-1185">Reference proteome</keyword>
<evidence type="ECO:0000256" key="1">
    <source>
        <dbReference type="SAM" id="Phobius"/>
    </source>
</evidence>
<dbReference type="STRING" id="1121001.SAMN02745857_02718"/>
<feature type="transmembrane region" description="Helical" evidence="1">
    <location>
        <begin position="37"/>
        <end position="55"/>
    </location>
</feature>
<reference evidence="2 3" key="1">
    <citation type="submission" date="2017-04" db="EMBL/GenBank/DDBJ databases">
        <authorList>
            <person name="Afonso C.L."/>
            <person name="Miller P.J."/>
            <person name="Scott M.A."/>
            <person name="Spackman E."/>
            <person name="Goraichik I."/>
            <person name="Dimitrov K.M."/>
            <person name="Suarez D.L."/>
            <person name="Swayne D.E."/>
        </authorList>
    </citation>
    <scope>NUCLEOTIDE SEQUENCE [LARGE SCALE GENOMIC DNA]</scope>
    <source>
        <strain evidence="2 3">DSM 23236</strain>
    </source>
</reference>
<keyword evidence="1" id="KW-0812">Transmembrane</keyword>
<keyword evidence="1" id="KW-1133">Transmembrane helix</keyword>
<evidence type="ECO:0000313" key="2">
    <source>
        <dbReference type="EMBL" id="SMC27095.1"/>
    </source>
</evidence>
<dbReference type="RefSeq" id="WP_176216932.1">
    <property type="nucleotide sequence ID" value="NZ_FWXD01000015.1"/>
</dbReference>
<proteinExistence type="predicted"/>
<dbReference type="Proteomes" id="UP000192761">
    <property type="component" value="Unassembled WGS sequence"/>
</dbReference>
<gene>
    <name evidence="2" type="ORF">SAMN02745857_02718</name>
</gene>
<keyword evidence="1" id="KW-0472">Membrane</keyword>